<dbReference type="InterPro" id="IPR013094">
    <property type="entry name" value="AB_hydrolase_3"/>
</dbReference>
<dbReference type="STRING" id="118967.SAMN02745191_1179"/>
<reference evidence="6" key="1">
    <citation type="submission" date="2017-02" db="EMBL/GenBank/DDBJ databases">
        <authorList>
            <person name="Varghese N."/>
            <person name="Submissions S."/>
        </authorList>
    </citation>
    <scope>NUCLEOTIDE SEQUENCE [LARGE SCALE GENOMIC DNA]</scope>
    <source>
        <strain evidence="6">ATCC 25662</strain>
    </source>
</reference>
<dbReference type="EMBL" id="FUWY01000002">
    <property type="protein sequence ID" value="SJZ61708.1"/>
    <property type="molecule type" value="Genomic_DNA"/>
</dbReference>
<evidence type="ECO:0000259" key="4">
    <source>
        <dbReference type="Pfam" id="PF07859"/>
    </source>
</evidence>
<sequence>MVKRSYSKSLIEDMNNRCYGTMINDIQIIMKPIPETNEIGVLDVRFFKKIKSIAALTKFVPDQVLKLSPSKQIIEGLKLGFDLKKSKSITEDIIKVDQITIRGKDNNLLPLRIYHPNNKDELAPILYYIHGGGFFSGNLEVCDEYLRYLCIHFNLLIFSIDYRLAPQYAYPKGHEDCYEGLKWISEHGKYYQGDTENIFIAGDSAGGNLAHYCVVKDIEEKKFKVKGQFLLYPTLKLANVSDEISKWDLTKYEINKKQEAAVMLSIQLIKNGGVEIMNGVLNADPNNSYLTPYLSELTNLPPTCICVGEFDYLKVEDIAYAVKNKKMNNPVELIVYKGMGHGFGDFLGYFPQAEDSAIELGQFILKHANRIEAKPRKLLSPEQIRLLQKQDETNERKYARNLISIMNRKSTIEILDDNPVIVKPMPDEKEKQKMDKHVASDIKAQEFFIHLASDLYNNIKFDDKVFEEIRKFFNEVKSIPISSNRVIIEDIDILGTEGNQIPLRIYHPATHTKNKPIFYFMHGGAFIAGSPNVVEQFVKYIVDKFNVVGFSVNYRLAPENTFPKGHDDCYAALLWIKKYAHLIHGDTTKIFVAGDSAGGNIAQYCVTRSLNEKGPKIKGQMLLYPTVDLAESIDEHFEWESRFSKNQSSAFVEIQNSLDSFRKYLNKFMRKALNSDGNNEYLSPYLSNRHDLPPTLLAVGEYDFLRNECLAYMAKLHKNGIKTRTILYEGFSHGFIDSMGQHMQSEDLAIEVGHFIKTVINEK</sequence>
<dbReference type="PROSITE" id="PS01174">
    <property type="entry name" value="LIPASE_GDXG_SER"/>
    <property type="match status" value="2"/>
</dbReference>
<evidence type="ECO:0000313" key="5">
    <source>
        <dbReference type="EMBL" id="SJZ61708.1"/>
    </source>
</evidence>
<name>A0A1T4M4J2_9FIRM</name>
<dbReference type="GO" id="GO:0016787">
    <property type="term" value="F:hydrolase activity"/>
    <property type="evidence" value="ECO:0007669"/>
    <property type="project" value="UniProtKB-KW"/>
</dbReference>
<evidence type="ECO:0000313" key="6">
    <source>
        <dbReference type="Proteomes" id="UP000243297"/>
    </source>
</evidence>
<feature type="domain" description="Alpha/beta hydrolase fold-3" evidence="4">
    <location>
        <begin position="127"/>
        <end position="343"/>
    </location>
</feature>
<proteinExistence type="inferred from homology"/>
<dbReference type="PANTHER" id="PTHR48081">
    <property type="entry name" value="AB HYDROLASE SUPERFAMILY PROTEIN C4A8.06C"/>
    <property type="match status" value="1"/>
</dbReference>
<dbReference type="InterPro" id="IPR029058">
    <property type="entry name" value="AB_hydrolase_fold"/>
</dbReference>
<dbReference type="Proteomes" id="UP000243297">
    <property type="component" value="Unassembled WGS sequence"/>
</dbReference>
<dbReference type="PANTHER" id="PTHR48081:SF8">
    <property type="entry name" value="ALPHA_BETA HYDROLASE FOLD-3 DOMAIN-CONTAINING PROTEIN-RELATED"/>
    <property type="match status" value="1"/>
</dbReference>
<dbReference type="Pfam" id="PF07859">
    <property type="entry name" value="Abhydrolase_3"/>
    <property type="match status" value="2"/>
</dbReference>
<dbReference type="InterPro" id="IPR033140">
    <property type="entry name" value="Lipase_GDXG_put_SER_AS"/>
</dbReference>
<evidence type="ECO:0000256" key="1">
    <source>
        <dbReference type="ARBA" id="ARBA00010515"/>
    </source>
</evidence>
<organism evidence="5 6">
    <name type="scientific">Anaerorhabdus furcosa</name>
    <dbReference type="NCBI Taxonomy" id="118967"/>
    <lineage>
        <taxon>Bacteria</taxon>
        <taxon>Bacillati</taxon>
        <taxon>Bacillota</taxon>
        <taxon>Erysipelotrichia</taxon>
        <taxon>Erysipelotrichales</taxon>
        <taxon>Erysipelotrichaceae</taxon>
        <taxon>Anaerorhabdus</taxon>
    </lineage>
</organism>
<dbReference type="RefSeq" id="WP_078711586.1">
    <property type="nucleotide sequence ID" value="NZ_FUWY01000002.1"/>
</dbReference>
<evidence type="ECO:0000256" key="2">
    <source>
        <dbReference type="ARBA" id="ARBA00022801"/>
    </source>
</evidence>
<feature type="active site" evidence="3">
    <location>
        <position position="596"/>
    </location>
</feature>
<comment type="similarity">
    <text evidence="1">Belongs to the 'GDXG' lipolytic enzyme family.</text>
</comment>
<dbReference type="AlphaFoldDB" id="A0A1T4M4J2"/>
<accession>A0A1T4M4J2</accession>
<dbReference type="Gene3D" id="3.40.50.1820">
    <property type="entry name" value="alpha/beta hydrolase"/>
    <property type="match status" value="2"/>
</dbReference>
<dbReference type="OrthoDB" id="9777975at2"/>
<dbReference type="SUPFAM" id="SSF53474">
    <property type="entry name" value="alpha/beta-Hydrolases"/>
    <property type="match status" value="2"/>
</dbReference>
<protein>
    <submittedName>
        <fullName evidence="5">Acetyl esterase/lipase</fullName>
    </submittedName>
</protein>
<evidence type="ECO:0000256" key="3">
    <source>
        <dbReference type="PROSITE-ProRule" id="PRU10038"/>
    </source>
</evidence>
<gene>
    <name evidence="5" type="ORF">SAMN02745191_1179</name>
</gene>
<keyword evidence="6" id="KW-1185">Reference proteome</keyword>
<feature type="active site" evidence="3">
    <location>
        <position position="204"/>
    </location>
</feature>
<keyword evidence="2" id="KW-0378">Hydrolase</keyword>
<dbReference type="InterPro" id="IPR050300">
    <property type="entry name" value="GDXG_lipolytic_enzyme"/>
</dbReference>
<feature type="domain" description="Alpha/beta hydrolase fold-3" evidence="4">
    <location>
        <begin position="519"/>
        <end position="736"/>
    </location>
</feature>